<reference evidence="3" key="1">
    <citation type="submission" date="2020-11" db="EMBL/GenBank/DDBJ databases">
        <authorList>
            <consortium name="DOE Joint Genome Institute"/>
            <person name="Ahrendt S."/>
            <person name="Riley R."/>
            <person name="Andreopoulos W."/>
            <person name="Labutti K."/>
            <person name="Pangilinan J."/>
            <person name="Ruiz-Duenas F.J."/>
            <person name="Barrasa J.M."/>
            <person name="Sanchez-Garcia M."/>
            <person name="Camarero S."/>
            <person name="Miyauchi S."/>
            <person name="Serrano A."/>
            <person name="Linde D."/>
            <person name="Babiker R."/>
            <person name="Drula E."/>
            <person name="Ayuso-Fernandez I."/>
            <person name="Pacheco R."/>
            <person name="Padilla G."/>
            <person name="Ferreira P."/>
            <person name="Barriuso J."/>
            <person name="Kellner H."/>
            <person name="Castanera R."/>
            <person name="Alfaro M."/>
            <person name="Ramirez L."/>
            <person name="Pisabarro A.G."/>
            <person name="Kuo A."/>
            <person name="Tritt A."/>
            <person name="Lipzen A."/>
            <person name="He G."/>
            <person name="Yan M."/>
            <person name="Ng V."/>
            <person name="Cullen D."/>
            <person name="Martin F."/>
            <person name="Rosso M.-N."/>
            <person name="Henrissat B."/>
            <person name="Hibbett D."/>
            <person name="Martinez A.T."/>
            <person name="Grigoriev I.V."/>
        </authorList>
    </citation>
    <scope>NUCLEOTIDE SEQUENCE</scope>
    <source>
        <strain evidence="3">CIRM-BRFM 674</strain>
    </source>
</reference>
<protein>
    <submittedName>
        <fullName evidence="3">Protein serine/threonine phosphatase 2C</fullName>
    </submittedName>
</protein>
<dbReference type="AlphaFoldDB" id="A0A9P6CXI9"/>
<dbReference type="InterPro" id="IPR036457">
    <property type="entry name" value="PPM-type-like_dom_sf"/>
</dbReference>
<proteinExistence type="predicted"/>
<dbReference type="PANTHER" id="PTHR13832:SF827">
    <property type="entry name" value="PROTEIN PHOSPHATASE 1L"/>
    <property type="match status" value="1"/>
</dbReference>
<dbReference type="SUPFAM" id="SSF81606">
    <property type="entry name" value="PP2C-like"/>
    <property type="match status" value="1"/>
</dbReference>
<dbReference type="InterPro" id="IPR001932">
    <property type="entry name" value="PPM-type_phosphatase-like_dom"/>
</dbReference>
<dbReference type="OrthoDB" id="420076at2759"/>
<organism evidence="3 4">
    <name type="scientific">Pholiota conissans</name>
    <dbReference type="NCBI Taxonomy" id="109636"/>
    <lineage>
        <taxon>Eukaryota</taxon>
        <taxon>Fungi</taxon>
        <taxon>Dikarya</taxon>
        <taxon>Basidiomycota</taxon>
        <taxon>Agaricomycotina</taxon>
        <taxon>Agaricomycetes</taxon>
        <taxon>Agaricomycetidae</taxon>
        <taxon>Agaricales</taxon>
        <taxon>Agaricineae</taxon>
        <taxon>Strophariaceae</taxon>
        <taxon>Pholiota</taxon>
    </lineage>
</organism>
<keyword evidence="1" id="KW-0812">Transmembrane</keyword>
<dbReference type="InterPro" id="IPR015655">
    <property type="entry name" value="PP2C"/>
</dbReference>
<keyword evidence="1" id="KW-0472">Membrane</keyword>
<dbReference type="Pfam" id="PF00481">
    <property type="entry name" value="PP2C"/>
    <property type="match status" value="1"/>
</dbReference>
<evidence type="ECO:0000313" key="4">
    <source>
        <dbReference type="Proteomes" id="UP000807469"/>
    </source>
</evidence>
<evidence type="ECO:0000259" key="2">
    <source>
        <dbReference type="PROSITE" id="PS51746"/>
    </source>
</evidence>
<keyword evidence="4" id="KW-1185">Reference proteome</keyword>
<comment type="caution">
    <text evidence="3">The sequence shown here is derived from an EMBL/GenBank/DDBJ whole genome shotgun (WGS) entry which is preliminary data.</text>
</comment>
<name>A0A9P6CXI9_9AGAR</name>
<accession>A0A9P6CXI9</accession>
<dbReference type="SMART" id="SM00332">
    <property type="entry name" value="PP2Cc"/>
    <property type="match status" value="1"/>
</dbReference>
<feature type="domain" description="PPM-type phosphatase" evidence="2">
    <location>
        <begin position="88"/>
        <end position="508"/>
    </location>
</feature>
<gene>
    <name evidence="3" type="ORF">BDN70DRAFT_872859</name>
</gene>
<evidence type="ECO:0000313" key="3">
    <source>
        <dbReference type="EMBL" id="KAF9484161.1"/>
    </source>
</evidence>
<dbReference type="CDD" id="cd00143">
    <property type="entry name" value="PP2Cc"/>
    <property type="match status" value="1"/>
</dbReference>
<dbReference type="GO" id="GO:0004722">
    <property type="term" value="F:protein serine/threonine phosphatase activity"/>
    <property type="evidence" value="ECO:0007669"/>
    <property type="project" value="InterPro"/>
</dbReference>
<feature type="transmembrane region" description="Helical" evidence="1">
    <location>
        <begin position="43"/>
        <end position="61"/>
    </location>
</feature>
<dbReference type="Proteomes" id="UP000807469">
    <property type="component" value="Unassembled WGS sequence"/>
</dbReference>
<dbReference type="EMBL" id="MU155146">
    <property type="protein sequence ID" value="KAF9484161.1"/>
    <property type="molecule type" value="Genomic_DNA"/>
</dbReference>
<keyword evidence="1" id="KW-1133">Transmembrane helix</keyword>
<dbReference type="PANTHER" id="PTHR13832">
    <property type="entry name" value="PROTEIN PHOSPHATASE 2C"/>
    <property type="match status" value="1"/>
</dbReference>
<evidence type="ECO:0000256" key="1">
    <source>
        <dbReference type="SAM" id="Phobius"/>
    </source>
</evidence>
<dbReference type="Gene3D" id="3.60.40.10">
    <property type="entry name" value="PPM-type phosphatase domain"/>
    <property type="match status" value="1"/>
</dbReference>
<sequence>MFKRLTAFALKRRPIESSQLKRMNAGCIREPVVSPSICYKTGATLFFGVGAGVALVGFFVYSSTVHADAGSNRVAPRHGNGEPLPRGIRGLFCTQTNSFGEDRISTGYAKSLGYYCIGIYDGHNGCGTAETLSALLPRVAIKALSLLYSWYSTYHSAFDVATQAYLTAGIILQNNIPPDILIDLFIRTSFLFIDKQVADGTVDKLLDFDDGSYEELHAYINTGTENALPTTAARPPRSHEINDDVAFVRSSSCAIVGLFNTVDRSLRVGLVGDSRAVLGRRIAVKNGGQYEAHILTVDQSISNPIQIEHLTADSEHPDRPHLLKGHRATRAFGDGSLKFPVVTTLKDVKPGDFAVFASGGLSDCLTSEEVIGLVGQWLEQRGTTEFISDELGNTNVIRVPSSIKISRTTLPNRVSEIIATDSFPSDSKTCLPSELPVIYPPSYNDTTMMYKRWSSSKKFVCVDDDVVVHLMRNALGGANHELRSRLMSMNMPEAGKHRDDITITVLFFD</sequence>
<dbReference type="PROSITE" id="PS51746">
    <property type="entry name" value="PPM_2"/>
    <property type="match status" value="1"/>
</dbReference>